<name>A0A1H2VEK6_9PSEU</name>
<dbReference type="Gene3D" id="3.90.550.10">
    <property type="entry name" value="Spore Coat Polysaccharide Biosynthesis Protein SpsA, Chain A"/>
    <property type="match status" value="1"/>
</dbReference>
<dbReference type="PANTHER" id="PTHR43646">
    <property type="entry name" value="GLYCOSYLTRANSFERASE"/>
    <property type="match status" value="1"/>
</dbReference>
<gene>
    <name evidence="6" type="ORF">SAMN05421504_1011201</name>
</gene>
<dbReference type="EMBL" id="FNON01000001">
    <property type="protein sequence ID" value="SDW66773.1"/>
    <property type="molecule type" value="Genomic_DNA"/>
</dbReference>
<accession>A0A1H2VEK6</accession>
<dbReference type="InterPro" id="IPR029044">
    <property type="entry name" value="Nucleotide-diphossugar_trans"/>
</dbReference>
<evidence type="ECO:0000313" key="7">
    <source>
        <dbReference type="Proteomes" id="UP000199515"/>
    </source>
</evidence>
<dbReference type="SUPFAM" id="SSF53448">
    <property type="entry name" value="Nucleotide-diphospho-sugar transferases"/>
    <property type="match status" value="1"/>
</dbReference>
<proteinExistence type="predicted"/>
<keyword evidence="4 6" id="KW-0808">Transferase</keyword>
<sequence>MITAVGVVVPARDEAGHSAACLRSIRRALLALPPHVERAVCFVADRCTDGTTAIANASGAHLVVNEHELTIGEVRDLGCRTVLSLLARHPPANILLLGTDADTTVAPGWARAHLAAADAGCHAVAGTAELSAPFTTARVAHRYQAILDSARRHDGHGNVYGANLGVRADAYLAVGGFRALSTGEDHDLWRRLGEAGHRLRYDSAAQVVTSSRLTGRAPHGLAALLRRLETG</sequence>
<dbReference type="STRING" id="589385.SAMN05421504_1011201"/>
<dbReference type="GO" id="GO:0016757">
    <property type="term" value="F:glycosyltransferase activity"/>
    <property type="evidence" value="ECO:0007669"/>
    <property type="project" value="UniProtKB-KW"/>
</dbReference>
<comment type="subcellular location">
    <subcellularLocation>
        <location evidence="1">Cell membrane</location>
    </subcellularLocation>
</comment>
<dbReference type="Pfam" id="PF13641">
    <property type="entry name" value="Glyco_tranf_2_3"/>
    <property type="match status" value="1"/>
</dbReference>
<dbReference type="OrthoDB" id="9777873at2"/>
<dbReference type="PANTHER" id="PTHR43646:SF2">
    <property type="entry name" value="GLYCOSYLTRANSFERASE 2-LIKE DOMAIN-CONTAINING PROTEIN"/>
    <property type="match status" value="1"/>
</dbReference>
<dbReference type="RefSeq" id="WP_091287495.1">
    <property type="nucleotide sequence ID" value="NZ_FNON01000001.1"/>
</dbReference>
<evidence type="ECO:0000256" key="2">
    <source>
        <dbReference type="ARBA" id="ARBA00022475"/>
    </source>
</evidence>
<protein>
    <submittedName>
        <fullName evidence="6">Glycosyltransferase like family 2</fullName>
    </submittedName>
</protein>
<evidence type="ECO:0000256" key="1">
    <source>
        <dbReference type="ARBA" id="ARBA00004236"/>
    </source>
</evidence>
<dbReference type="AlphaFoldDB" id="A0A1H2VEK6"/>
<keyword evidence="3" id="KW-0328">Glycosyltransferase</keyword>
<evidence type="ECO:0000256" key="4">
    <source>
        <dbReference type="ARBA" id="ARBA00022679"/>
    </source>
</evidence>
<dbReference type="Proteomes" id="UP000199515">
    <property type="component" value="Unassembled WGS sequence"/>
</dbReference>
<evidence type="ECO:0000256" key="3">
    <source>
        <dbReference type="ARBA" id="ARBA00022676"/>
    </source>
</evidence>
<evidence type="ECO:0000256" key="5">
    <source>
        <dbReference type="ARBA" id="ARBA00023136"/>
    </source>
</evidence>
<keyword evidence="5" id="KW-0472">Membrane</keyword>
<evidence type="ECO:0000313" key="6">
    <source>
        <dbReference type="EMBL" id="SDW66773.1"/>
    </source>
</evidence>
<organism evidence="6 7">
    <name type="scientific">Amycolatopsis xylanica</name>
    <dbReference type="NCBI Taxonomy" id="589385"/>
    <lineage>
        <taxon>Bacteria</taxon>
        <taxon>Bacillati</taxon>
        <taxon>Actinomycetota</taxon>
        <taxon>Actinomycetes</taxon>
        <taxon>Pseudonocardiales</taxon>
        <taxon>Pseudonocardiaceae</taxon>
        <taxon>Amycolatopsis</taxon>
    </lineage>
</organism>
<dbReference type="GO" id="GO:0005886">
    <property type="term" value="C:plasma membrane"/>
    <property type="evidence" value="ECO:0007669"/>
    <property type="project" value="UniProtKB-SubCell"/>
</dbReference>
<reference evidence="6 7" key="1">
    <citation type="submission" date="2016-10" db="EMBL/GenBank/DDBJ databases">
        <authorList>
            <person name="de Groot N.N."/>
        </authorList>
    </citation>
    <scope>NUCLEOTIDE SEQUENCE [LARGE SCALE GENOMIC DNA]</scope>
    <source>
        <strain evidence="6 7">CPCC 202699</strain>
    </source>
</reference>
<keyword evidence="2" id="KW-1003">Cell membrane</keyword>
<keyword evidence="7" id="KW-1185">Reference proteome</keyword>